<comment type="subunit">
    <text evidence="2">Homodimer.</text>
</comment>
<keyword evidence="8" id="KW-1185">Reference proteome</keyword>
<reference evidence="8" key="1">
    <citation type="submission" date="2017-05" db="EMBL/GenBank/DDBJ databases">
        <authorList>
            <person name="Sung H."/>
        </authorList>
    </citation>
    <scope>NUCLEOTIDE SEQUENCE [LARGE SCALE GENOMIC DNA]</scope>
    <source>
        <strain evidence="8">AR23208</strain>
    </source>
</reference>
<dbReference type="EMBL" id="CP021434">
    <property type="protein sequence ID" value="ARU59883.1"/>
    <property type="molecule type" value="Genomic_DNA"/>
</dbReference>
<dbReference type="AlphaFoldDB" id="A0A1Y0IKB8"/>
<sequence length="427" mass="46298">MPNIVVYTSTGCNYCAKIKKELKDWGFAYEERNVIENKAYFNDLHEKGIFSTPVTFIDDQSVIGYRPNKMKQILGVTEEMIKAAQVEGGDKAGIEAEKAAQDAIFTDLDPAMYDETYDLVCIGSGPAGASAAVYAARGKLKVLVVDKGPASGALAITHKIANYPGVHEELTGLELVDRIRRQAKEYGATFVRGNVQSLNVDEDIKEVVLPEGRIKTKTIFVAVGARGRTKKLKGEDEFAGRGVSYCTTCDAAFFEGRTVAVVGDNEEAVSEASTIAQFAQKVLFLIPGKKLSGQANLDDLDGQNNIEVLFSHRVKEILGEEDGKLEGLLVEKEGGETEKFDVHGVFLYVAGNKPATDFIGDTLKRDEEGYIEVDFNLQTSVEGVFAGGDARKTPLKQAVIAAADGAVAALGADKHVNKRKRLIPQYS</sequence>
<dbReference type="Gene3D" id="3.50.50.60">
    <property type="entry name" value="FAD/NAD(P)-binding domain"/>
    <property type="match status" value="2"/>
</dbReference>
<dbReference type="CDD" id="cd02976">
    <property type="entry name" value="NrdH"/>
    <property type="match status" value="1"/>
</dbReference>
<dbReference type="PRINTS" id="PR00368">
    <property type="entry name" value="FADPNR"/>
</dbReference>
<accession>A0A1Y0IKB8</accession>
<dbReference type="PROSITE" id="PS51354">
    <property type="entry name" value="GLUTAREDOXIN_2"/>
    <property type="match status" value="1"/>
</dbReference>
<dbReference type="Pfam" id="PF07992">
    <property type="entry name" value="Pyr_redox_2"/>
    <property type="match status" value="1"/>
</dbReference>
<dbReference type="Pfam" id="PF00462">
    <property type="entry name" value="Glutaredoxin"/>
    <property type="match status" value="1"/>
</dbReference>
<evidence type="ECO:0000256" key="3">
    <source>
        <dbReference type="ARBA" id="ARBA00022630"/>
    </source>
</evidence>
<dbReference type="SUPFAM" id="SSF51905">
    <property type="entry name" value="FAD/NAD(P)-binding domain"/>
    <property type="match status" value="1"/>
</dbReference>
<dbReference type="Proteomes" id="UP000195437">
    <property type="component" value="Chromosome"/>
</dbReference>
<evidence type="ECO:0000259" key="5">
    <source>
        <dbReference type="Pfam" id="PF00462"/>
    </source>
</evidence>
<evidence type="ECO:0000313" key="7">
    <source>
        <dbReference type="EMBL" id="ARU59883.1"/>
    </source>
</evidence>
<dbReference type="KEGG" id="tum:CBW65_01530"/>
<evidence type="ECO:0000259" key="6">
    <source>
        <dbReference type="Pfam" id="PF07992"/>
    </source>
</evidence>
<dbReference type="PANTHER" id="PTHR48105">
    <property type="entry name" value="THIOREDOXIN REDUCTASE 1-RELATED-RELATED"/>
    <property type="match status" value="1"/>
</dbReference>
<proteinExistence type="predicted"/>
<name>A0A1Y0IKB8_9BACL</name>
<evidence type="ECO:0000256" key="1">
    <source>
        <dbReference type="ARBA" id="ARBA00001974"/>
    </source>
</evidence>
<evidence type="ECO:0000256" key="4">
    <source>
        <dbReference type="ARBA" id="ARBA00023002"/>
    </source>
</evidence>
<dbReference type="OrthoDB" id="9806179at2"/>
<gene>
    <name evidence="7" type="ORF">CBW65_01530</name>
</gene>
<feature type="domain" description="Glutaredoxin" evidence="5">
    <location>
        <begin position="4"/>
        <end position="62"/>
    </location>
</feature>
<dbReference type="GO" id="GO:0016491">
    <property type="term" value="F:oxidoreductase activity"/>
    <property type="evidence" value="ECO:0007669"/>
    <property type="project" value="UniProtKB-KW"/>
</dbReference>
<evidence type="ECO:0000313" key="8">
    <source>
        <dbReference type="Proteomes" id="UP000195437"/>
    </source>
</evidence>
<comment type="cofactor">
    <cofactor evidence="1">
        <name>FAD</name>
        <dbReference type="ChEBI" id="CHEBI:57692"/>
    </cofactor>
</comment>
<dbReference type="InterPro" id="IPR036188">
    <property type="entry name" value="FAD/NAD-bd_sf"/>
</dbReference>
<feature type="domain" description="FAD/NAD(P)-binding" evidence="6">
    <location>
        <begin position="117"/>
        <end position="405"/>
    </location>
</feature>
<dbReference type="InterPro" id="IPR036249">
    <property type="entry name" value="Thioredoxin-like_sf"/>
</dbReference>
<evidence type="ECO:0000256" key="2">
    <source>
        <dbReference type="ARBA" id="ARBA00011738"/>
    </source>
</evidence>
<keyword evidence="4" id="KW-0560">Oxidoreductase</keyword>
<organism evidence="7 8">
    <name type="scientific">Tumebacillus avium</name>
    <dbReference type="NCBI Taxonomy" id="1903704"/>
    <lineage>
        <taxon>Bacteria</taxon>
        <taxon>Bacillati</taxon>
        <taxon>Bacillota</taxon>
        <taxon>Bacilli</taxon>
        <taxon>Bacillales</taxon>
        <taxon>Alicyclobacillaceae</taxon>
        <taxon>Tumebacillus</taxon>
    </lineage>
</organism>
<dbReference type="InterPro" id="IPR050097">
    <property type="entry name" value="Ferredoxin-NADP_redctase_2"/>
</dbReference>
<keyword evidence="3" id="KW-0285">Flavoprotein</keyword>
<dbReference type="Gene3D" id="3.40.30.10">
    <property type="entry name" value="Glutaredoxin"/>
    <property type="match status" value="1"/>
</dbReference>
<protein>
    <submittedName>
        <fullName evidence="7">Pyridine nucleotide-disulfide oxidoreductase</fullName>
    </submittedName>
</protein>
<dbReference type="RefSeq" id="WP_087455270.1">
    <property type="nucleotide sequence ID" value="NZ_CP021434.1"/>
</dbReference>
<dbReference type="InterPro" id="IPR023753">
    <property type="entry name" value="FAD/NAD-binding_dom"/>
</dbReference>
<dbReference type="SUPFAM" id="SSF52833">
    <property type="entry name" value="Thioredoxin-like"/>
    <property type="match status" value="1"/>
</dbReference>
<dbReference type="PRINTS" id="PR00469">
    <property type="entry name" value="PNDRDTASEII"/>
</dbReference>
<dbReference type="InterPro" id="IPR002109">
    <property type="entry name" value="Glutaredoxin"/>
</dbReference>